<evidence type="ECO:0000313" key="2">
    <source>
        <dbReference type="Proteomes" id="UP000023152"/>
    </source>
</evidence>
<comment type="caution">
    <text evidence="1">The sequence shown here is derived from an EMBL/GenBank/DDBJ whole genome shotgun (WGS) entry which is preliminary data.</text>
</comment>
<accession>X6LGE3</accession>
<keyword evidence="2" id="KW-1185">Reference proteome</keyword>
<dbReference type="AlphaFoldDB" id="X6LGE3"/>
<proteinExistence type="predicted"/>
<sequence>INTLEYGVYIEMDDNLFIDKTITAIVDTQFIQKRDDIIYYVETTSKLWKYKIAIECNTKYIWYSYNQNNMQSSVNFVQNVFQNYMN</sequence>
<dbReference type="EMBL" id="ASPP01040377">
    <property type="protein sequence ID" value="ETO00659.1"/>
    <property type="molecule type" value="Genomic_DNA"/>
</dbReference>
<dbReference type="Proteomes" id="UP000023152">
    <property type="component" value="Unassembled WGS sequence"/>
</dbReference>
<protein>
    <submittedName>
        <fullName evidence="1">Uncharacterized protein</fullName>
    </submittedName>
</protein>
<name>X6LGE3_RETFI</name>
<feature type="non-terminal residue" evidence="1">
    <location>
        <position position="1"/>
    </location>
</feature>
<reference evidence="1 2" key="1">
    <citation type="journal article" date="2013" name="Curr. Biol.">
        <title>The Genome of the Foraminiferan Reticulomyxa filosa.</title>
        <authorList>
            <person name="Glockner G."/>
            <person name="Hulsmann N."/>
            <person name="Schleicher M."/>
            <person name="Noegel A.A."/>
            <person name="Eichinger L."/>
            <person name="Gallinger C."/>
            <person name="Pawlowski J."/>
            <person name="Sierra R."/>
            <person name="Euteneuer U."/>
            <person name="Pillet L."/>
            <person name="Moustafa A."/>
            <person name="Platzer M."/>
            <person name="Groth M."/>
            <person name="Szafranski K."/>
            <person name="Schliwa M."/>
        </authorList>
    </citation>
    <scope>NUCLEOTIDE SEQUENCE [LARGE SCALE GENOMIC DNA]</scope>
</reference>
<evidence type="ECO:0000313" key="1">
    <source>
        <dbReference type="EMBL" id="ETO00659.1"/>
    </source>
</evidence>
<gene>
    <name evidence="1" type="ORF">RFI_36782</name>
</gene>
<organism evidence="1 2">
    <name type="scientific">Reticulomyxa filosa</name>
    <dbReference type="NCBI Taxonomy" id="46433"/>
    <lineage>
        <taxon>Eukaryota</taxon>
        <taxon>Sar</taxon>
        <taxon>Rhizaria</taxon>
        <taxon>Retaria</taxon>
        <taxon>Foraminifera</taxon>
        <taxon>Monothalamids</taxon>
        <taxon>Reticulomyxidae</taxon>
        <taxon>Reticulomyxa</taxon>
    </lineage>
</organism>